<protein>
    <submittedName>
        <fullName evidence="2">Uncharacterized protein</fullName>
    </submittedName>
</protein>
<dbReference type="Proteomes" id="UP000007015">
    <property type="component" value="Chromosome 4"/>
</dbReference>
<sequence length="155" mass="16509">MGTWSAPTTVPASRGSGGYVALRLCRVRSTDGGHGGEDNDNTDLKNDKDDGASLGSDQSGHIHCLGNWEGRNHHRRAREQRRCPRRHREGPYPLSAGTLAMTTTAVAPGVATTMAALGGLDPLLTGTGAAYDCGSLGWSLDGRILRHSVERRQHP</sequence>
<evidence type="ECO:0000313" key="2">
    <source>
        <dbReference type="EMBL" id="EAY93581.1"/>
    </source>
</evidence>
<keyword evidence="3" id="KW-1185">Reference proteome</keyword>
<proteinExistence type="predicted"/>
<feature type="region of interest" description="Disordered" evidence="1">
    <location>
        <begin position="29"/>
        <end position="90"/>
    </location>
</feature>
<accession>A2XRX1</accession>
<feature type="compositionally biased region" description="Basic residues" evidence="1">
    <location>
        <begin position="72"/>
        <end position="88"/>
    </location>
</feature>
<dbReference type="EMBL" id="CM000129">
    <property type="protein sequence ID" value="EAY93581.1"/>
    <property type="molecule type" value="Genomic_DNA"/>
</dbReference>
<reference evidence="2 3" key="1">
    <citation type="journal article" date="2005" name="PLoS Biol.">
        <title>The genomes of Oryza sativa: a history of duplications.</title>
        <authorList>
            <person name="Yu J."/>
            <person name="Wang J."/>
            <person name="Lin W."/>
            <person name="Li S."/>
            <person name="Li H."/>
            <person name="Zhou J."/>
            <person name="Ni P."/>
            <person name="Dong W."/>
            <person name="Hu S."/>
            <person name="Zeng C."/>
            <person name="Zhang J."/>
            <person name="Zhang Y."/>
            <person name="Li R."/>
            <person name="Xu Z."/>
            <person name="Li S."/>
            <person name="Li X."/>
            <person name="Zheng H."/>
            <person name="Cong L."/>
            <person name="Lin L."/>
            <person name="Yin J."/>
            <person name="Geng J."/>
            <person name="Li G."/>
            <person name="Shi J."/>
            <person name="Liu J."/>
            <person name="Lv H."/>
            <person name="Li J."/>
            <person name="Wang J."/>
            <person name="Deng Y."/>
            <person name="Ran L."/>
            <person name="Shi X."/>
            <person name="Wang X."/>
            <person name="Wu Q."/>
            <person name="Li C."/>
            <person name="Ren X."/>
            <person name="Wang J."/>
            <person name="Wang X."/>
            <person name="Li D."/>
            <person name="Liu D."/>
            <person name="Zhang X."/>
            <person name="Ji Z."/>
            <person name="Zhao W."/>
            <person name="Sun Y."/>
            <person name="Zhang Z."/>
            <person name="Bao J."/>
            <person name="Han Y."/>
            <person name="Dong L."/>
            <person name="Ji J."/>
            <person name="Chen P."/>
            <person name="Wu S."/>
            <person name="Liu J."/>
            <person name="Xiao Y."/>
            <person name="Bu D."/>
            <person name="Tan J."/>
            <person name="Yang L."/>
            <person name="Ye C."/>
            <person name="Zhang J."/>
            <person name="Xu J."/>
            <person name="Zhou Y."/>
            <person name="Yu Y."/>
            <person name="Zhang B."/>
            <person name="Zhuang S."/>
            <person name="Wei H."/>
            <person name="Liu B."/>
            <person name="Lei M."/>
            <person name="Yu H."/>
            <person name="Li Y."/>
            <person name="Xu H."/>
            <person name="Wei S."/>
            <person name="He X."/>
            <person name="Fang L."/>
            <person name="Zhang Z."/>
            <person name="Zhang Y."/>
            <person name="Huang X."/>
            <person name="Su Z."/>
            <person name="Tong W."/>
            <person name="Li J."/>
            <person name="Tong Z."/>
            <person name="Li S."/>
            <person name="Ye J."/>
            <person name="Wang L."/>
            <person name="Fang L."/>
            <person name="Lei T."/>
            <person name="Chen C."/>
            <person name="Chen H."/>
            <person name="Xu Z."/>
            <person name="Li H."/>
            <person name="Huang H."/>
            <person name="Zhang F."/>
            <person name="Xu H."/>
            <person name="Li N."/>
            <person name="Zhao C."/>
            <person name="Li S."/>
            <person name="Dong L."/>
            <person name="Huang Y."/>
            <person name="Li L."/>
            <person name="Xi Y."/>
            <person name="Qi Q."/>
            <person name="Li W."/>
            <person name="Zhang B."/>
            <person name="Hu W."/>
            <person name="Zhang Y."/>
            <person name="Tian X."/>
            <person name="Jiao Y."/>
            <person name="Liang X."/>
            <person name="Jin J."/>
            <person name="Gao L."/>
            <person name="Zheng W."/>
            <person name="Hao B."/>
            <person name="Liu S."/>
            <person name="Wang W."/>
            <person name="Yuan L."/>
            <person name="Cao M."/>
            <person name="McDermott J."/>
            <person name="Samudrala R."/>
            <person name="Wang J."/>
            <person name="Wong G.K."/>
            <person name="Yang H."/>
        </authorList>
    </citation>
    <scope>NUCLEOTIDE SEQUENCE [LARGE SCALE GENOMIC DNA]</scope>
    <source>
        <strain evidence="3">cv. 93-11</strain>
    </source>
</reference>
<evidence type="ECO:0000256" key="1">
    <source>
        <dbReference type="SAM" id="MobiDB-lite"/>
    </source>
</evidence>
<dbReference type="AlphaFoldDB" id="A2XRX1"/>
<gene>
    <name evidence="2" type="ORF">OsI_15366</name>
</gene>
<feature type="compositionally biased region" description="Basic and acidic residues" evidence="1">
    <location>
        <begin position="29"/>
        <end position="51"/>
    </location>
</feature>
<dbReference type="HOGENOM" id="CLU_1698408_0_0_1"/>
<evidence type="ECO:0000313" key="3">
    <source>
        <dbReference type="Proteomes" id="UP000007015"/>
    </source>
</evidence>
<name>A2XRX1_ORYSI</name>
<dbReference type="Gramene" id="BGIOSGA016134-TA">
    <property type="protein sequence ID" value="BGIOSGA016134-PA"/>
    <property type="gene ID" value="BGIOSGA016134"/>
</dbReference>
<organism evidence="2 3">
    <name type="scientific">Oryza sativa subsp. indica</name>
    <name type="common">Rice</name>
    <dbReference type="NCBI Taxonomy" id="39946"/>
    <lineage>
        <taxon>Eukaryota</taxon>
        <taxon>Viridiplantae</taxon>
        <taxon>Streptophyta</taxon>
        <taxon>Embryophyta</taxon>
        <taxon>Tracheophyta</taxon>
        <taxon>Spermatophyta</taxon>
        <taxon>Magnoliopsida</taxon>
        <taxon>Liliopsida</taxon>
        <taxon>Poales</taxon>
        <taxon>Poaceae</taxon>
        <taxon>BOP clade</taxon>
        <taxon>Oryzoideae</taxon>
        <taxon>Oryzeae</taxon>
        <taxon>Oryzinae</taxon>
        <taxon>Oryza</taxon>
        <taxon>Oryza sativa</taxon>
    </lineage>
</organism>